<evidence type="ECO:0000313" key="2">
    <source>
        <dbReference type="EMBL" id="KAL2887447.1"/>
    </source>
</evidence>
<gene>
    <name evidence="2" type="ORF">HOO65_050568</name>
</gene>
<reference evidence="2 3" key="1">
    <citation type="submission" date="2020-05" db="EMBL/GenBank/DDBJ databases">
        <title>Ceratocystis lukuohia genome.</title>
        <authorList>
            <person name="Harrington T.C."/>
            <person name="Kim K."/>
            <person name="Mayers C.G."/>
        </authorList>
    </citation>
    <scope>NUCLEOTIDE SEQUENCE [LARGE SCALE GENOMIC DNA]</scope>
    <source>
        <strain evidence="2 3">C4212</strain>
    </source>
</reference>
<dbReference type="RefSeq" id="XP_070858627.1">
    <property type="nucleotide sequence ID" value="XM_071000941.1"/>
</dbReference>
<feature type="region of interest" description="Disordered" evidence="1">
    <location>
        <begin position="55"/>
        <end position="90"/>
    </location>
</feature>
<dbReference type="Proteomes" id="UP001610728">
    <property type="component" value="Unassembled WGS sequence"/>
</dbReference>
<feature type="region of interest" description="Disordered" evidence="1">
    <location>
        <begin position="144"/>
        <end position="178"/>
    </location>
</feature>
<evidence type="ECO:0000313" key="3">
    <source>
        <dbReference type="Proteomes" id="UP001610728"/>
    </source>
</evidence>
<organism evidence="2 3">
    <name type="scientific">Ceratocystis lukuohia</name>
    <dbReference type="NCBI Taxonomy" id="2019550"/>
    <lineage>
        <taxon>Eukaryota</taxon>
        <taxon>Fungi</taxon>
        <taxon>Dikarya</taxon>
        <taxon>Ascomycota</taxon>
        <taxon>Pezizomycotina</taxon>
        <taxon>Sordariomycetes</taxon>
        <taxon>Hypocreomycetidae</taxon>
        <taxon>Microascales</taxon>
        <taxon>Ceratocystidaceae</taxon>
        <taxon>Ceratocystis</taxon>
    </lineage>
</organism>
<evidence type="ECO:0000256" key="1">
    <source>
        <dbReference type="SAM" id="MobiDB-lite"/>
    </source>
</evidence>
<sequence length="230" mass="24825">MFCGLVADTVVSSCSISDIAPSEKWALRSRCFCHRTYPTKESIPVAAITPIAKPAFAPPLRDDDDGDADGDDVDDDIDDDAKDVGPSLKVITQETSPLLDTEQSALAGQHPPGPLAQGRWSVAQLTGVMFGVAEVPVIVGTAGPTQPPVPWHVDPYAQQPEPSEPTPDADGQRNEPVGQSRGQQALWVVIVPDDVVVVVHKYPLLLQMSDMHAFVSLQHPTLESVWMKQY</sequence>
<name>A0ABR4MGU4_9PEZI</name>
<keyword evidence="3" id="KW-1185">Reference proteome</keyword>
<dbReference type="GeneID" id="98119180"/>
<proteinExistence type="predicted"/>
<feature type="compositionally biased region" description="Acidic residues" evidence="1">
    <location>
        <begin position="62"/>
        <end position="81"/>
    </location>
</feature>
<protein>
    <submittedName>
        <fullName evidence="2">Uncharacterized protein</fullName>
    </submittedName>
</protein>
<accession>A0ABR4MGU4</accession>
<comment type="caution">
    <text evidence="2">The sequence shown here is derived from an EMBL/GenBank/DDBJ whole genome shotgun (WGS) entry which is preliminary data.</text>
</comment>
<dbReference type="EMBL" id="JABSNW010000005">
    <property type="protein sequence ID" value="KAL2887447.1"/>
    <property type="molecule type" value="Genomic_DNA"/>
</dbReference>